<organism evidence="2 3">
    <name type="scientific">Pyrrhoderma noxium</name>
    <dbReference type="NCBI Taxonomy" id="2282107"/>
    <lineage>
        <taxon>Eukaryota</taxon>
        <taxon>Fungi</taxon>
        <taxon>Dikarya</taxon>
        <taxon>Basidiomycota</taxon>
        <taxon>Agaricomycotina</taxon>
        <taxon>Agaricomycetes</taxon>
        <taxon>Hymenochaetales</taxon>
        <taxon>Hymenochaetaceae</taxon>
        <taxon>Pyrrhoderma</taxon>
    </lineage>
</organism>
<dbReference type="STRING" id="2282107.A0A286UBC4"/>
<dbReference type="PANTHER" id="PTHR35179:SF2">
    <property type="entry name" value="START DOMAIN-CONTAINING PROTEIN"/>
    <property type="match status" value="1"/>
</dbReference>
<proteinExistence type="predicted"/>
<gene>
    <name evidence="2" type="ORF">PNOK_0689800</name>
</gene>
<evidence type="ECO:0000256" key="1">
    <source>
        <dbReference type="SAM" id="SignalP"/>
    </source>
</evidence>
<dbReference type="AlphaFoldDB" id="A0A286UBC4"/>
<comment type="caution">
    <text evidence="2">The sequence shown here is derived from an EMBL/GenBank/DDBJ whole genome shotgun (WGS) entry which is preliminary data.</text>
</comment>
<evidence type="ECO:0000313" key="2">
    <source>
        <dbReference type="EMBL" id="PAV16834.1"/>
    </source>
</evidence>
<dbReference type="InParanoid" id="A0A286UBC4"/>
<protein>
    <submittedName>
        <fullName evidence="2">Geranylgeranyl pyrophosphate synthetase</fullName>
    </submittedName>
</protein>
<evidence type="ECO:0000313" key="3">
    <source>
        <dbReference type="Proteomes" id="UP000217199"/>
    </source>
</evidence>
<dbReference type="OrthoDB" id="420564at2759"/>
<dbReference type="Proteomes" id="UP000217199">
    <property type="component" value="Unassembled WGS sequence"/>
</dbReference>
<reference evidence="2 3" key="1">
    <citation type="journal article" date="2017" name="Mol. Ecol.">
        <title>Comparative and population genomic landscape of Phellinus noxius: A hypervariable fungus causing root rot in trees.</title>
        <authorList>
            <person name="Chung C.L."/>
            <person name="Lee T.J."/>
            <person name="Akiba M."/>
            <person name="Lee H.H."/>
            <person name="Kuo T.H."/>
            <person name="Liu D."/>
            <person name="Ke H.M."/>
            <person name="Yokoi T."/>
            <person name="Roa M.B."/>
            <person name="Lu M.J."/>
            <person name="Chang Y.Y."/>
            <person name="Ann P.J."/>
            <person name="Tsai J.N."/>
            <person name="Chen C.Y."/>
            <person name="Tzean S.S."/>
            <person name="Ota Y."/>
            <person name="Hattori T."/>
            <person name="Sahashi N."/>
            <person name="Liou R.F."/>
            <person name="Kikuchi T."/>
            <person name="Tsai I.J."/>
        </authorList>
    </citation>
    <scope>NUCLEOTIDE SEQUENCE [LARGE SCALE GENOMIC DNA]</scope>
    <source>
        <strain evidence="2 3">FFPRI411160</strain>
    </source>
</reference>
<dbReference type="EMBL" id="NBII01000007">
    <property type="protein sequence ID" value="PAV16834.1"/>
    <property type="molecule type" value="Genomic_DNA"/>
</dbReference>
<dbReference type="PANTHER" id="PTHR35179">
    <property type="entry name" value="PROTEIN CBG02620"/>
    <property type="match status" value="1"/>
</dbReference>
<keyword evidence="3" id="KW-1185">Reference proteome</keyword>
<keyword evidence="1" id="KW-0732">Signal</keyword>
<feature type="signal peptide" evidence="1">
    <location>
        <begin position="1"/>
        <end position="17"/>
    </location>
</feature>
<name>A0A286UBC4_9AGAM</name>
<feature type="chain" id="PRO_5013951226" evidence="1">
    <location>
        <begin position="18"/>
        <end position="432"/>
    </location>
</feature>
<accession>A0A286UBC4</accession>
<sequence>MSLPSLALDALRVLTLGALTVVQKSATGLIELLEVEQKDQILEGLKQDSGIGLNPELAASGPKATKDVVPTNLEVVASYNWTNSITPTIIVPGLPRVWKGIKTPFFLSSNDKERIEYIDQNRFRLPNFPLLPLVAAIDQIKPQFDFSSIDIVTDRNNLQKLMKWIGKRVNPELDDFRIDIQVIGKTVLFVRYELRNTERGRRGKTFRKNFDEYLSQYPPGFECSTSNHRIIRYDYGGIQMLVRFKVDAFCPSDGETFGAKGNEDESLVDNATLVAALRTISCDDLNIISGGTLVPQSQIIKLHTRHQWPASLGLDWDKYYPQIFLSQTHRLLLGTHTQGRIRRIREYTSGDDIVHKQKGKQQHELDKLCVLLKAIRKEAISFGDRACLSLVYRRETKMLELFERYSSNALPDEWMAKFENPKGSSLFKEETE</sequence>